<dbReference type="InterPro" id="IPR011033">
    <property type="entry name" value="PRC_barrel-like_sf"/>
</dbReference>
<feature type="region of interest" description="Disordered" evidence="1">
    <location>
        <begin position="1"/>
        <end position="22"/>
    </location>
</feature>
<evidence type="ECO:0000313" key="4">
    <source>
        <dbReference type="Proteomes" id="UP001501353"/>
    </source>
</evidence>
<name>A0ABP7TY34_9BURK</name>
<evidence type="ECO:0000259" key="2">
    <source>
        <dbReference type="Pfam" id="PF05239"/>
    </source>
</evidence>
<dbReference type="EMBL" id="BAAAZE010000014">
    <property type="protein sequence ID" value="GAA4032984.1"/>
    <property type="molecule type" value="Genomic_DNA"/>
</dbReference>
<gene>
    <name evidence="3" type="ORF">GCM10022212_35050</name>
</gene>
<evidence type="ECO:0000256" key="1">
    <source>
        <dbReference type="SAM" id="MobiDB-lite"/>
    </source>
</evidence>
<organism evidence="3 4">
    <name type="scientific">Actimicrobium antarcticum</name>
    <dbReference type="NCBI Taxonomy" id="1051899"/>
    <lineage>
        <taxon>Bacteria</taxon>
        <taxon>Pseudomonadati</taxon>
        <taxon>Pseudomonadota</taxon>
        <taxon>Betaproteobacteria</taxon>
        <taxon>Burkholderiales</taxon>
        <taxon>Oxalobacteraceae</taxon>
        <taxon>Actimicrobium</taxon>
    </lineage>
</organism>
<dbReference type="SUPFAM" id="SSF50346">
    <property type="entry name" value="PRC-barrel domain"/>
    <property type="match status" value="1"/>
</dbReference>
<accession>A0ABP7TY34</accession>
<proteinExistence type="predicted"/>
<sequence length="139" mass="15341">MSYTDRDTLGMYDNSAGKGPGPELMGADTLLGEDVYNRQDEQLGDIKEIMLDMRSGNVAYAVLSFGGFLGMGEKLFAVPWKALTLDTVNKRFILDATKEKLENAPGFDNDEWPDMADPGWINQIETYYGAPSTDASLRS</sequence>
<dbReference type="Proteomes" id="UP001501353">
    <property type="component" value="Unassembled WGS sequence"/>
</dbReference>
<feature type="domain" description="PRC-barrel" evidence="2">
    <location>
        <begin position="24"/>
        <end position="100"/>
    </location>
</feature>
<dbReference type="Pfam" id="PF05239">
    <property type="entry name" value="PRC"/>
    <property type="match status" value="1"/>
</dbReference>
<evidence type="ECO:0000313" key="3">
    <source>
        <dbReference type="EMBL" id="GAA4032984.1"/>
    </source>
</evidence>
<dbReference type="RefSeq" id="WP_344765353.1">
    <property type="nucleotide sequence ID" value="NZ_BAAAZE010000014.1"/>
</dbReference>
<comment type="caution">
    <text evidence="3">The sequence shown here is derived from an EMBL/GenBank/DDBJ whole genome shotgun (WGS) entry which is preliminary data.</text>
</comment>
<reference evidence="4" key="1">
    <citation type="journal article" date="2019" name="Int. J. Syst. Evol. Microbiol.">
        <title>The Global Catalogue of Microorganisms (GCM) 10K type strain sequencing project: providing services to taxonomists for standard genome sequencing and annotation.</title>
        <authorList>
            <consortium name="The Broad Institute Genomics Platform"/>
            <consortium name="The Broad Institute Genome Sequencing Center for Infectious Disease"/>
            <person name="Wu L."/>
            <person name="Ma J."/>
        </authorList>
    </citation>
    <scope>NUCLEOTIDE SEQUENCE [LARGE SCALE GENOMIC DNA]</scope>
    <source>
        <strain evidence="4">JCM 16673</strain>
    </source>
</reference>
<dbReference type="PANTHER" id="PTHR36505:SF1">
    <property type="entry name" value="BLR1072 PROTEIN"/>
    <property type="match status" value="1"/>
</dbReference>
<dbReference type="InterPro" id="IPR027275">
    <property type="entry name" value="PRC-brl_dom"/>
</dbReference>
<protein>
    <recommendedName>
        <fullName evidence="2">PRC-barrel domain-containing protein</fullName>
    </recommendedName>
</protein>
<dbReference type="PANTHER" id="PTHR36505">
    <property type="entry name" value="BLR1072 PROTEIN"/>
    <property type="match status" value="1"/>
</dbReference>
<keyword evidence="4" id="KW-1185">Reference proteome</keyword>
<dbReference type="Gene3D" id="2.30.30.240">
    <property type="entry name" value="PRC-barrel domain"/>
    <property type="match status" value="1"/>
</dbReference>